<sequence length="320" mass="33917">MNPQRLAVPIMGVAAVIGTAAVLAFAAGASGVELPGVPRPPVAAPTTAQPVADPVEPDAVDAEAADPVEPGSDAAPAEELASGPVDPSLLRGGIDPTGVPLAHLEWLTVIPELDPADPAFIPFEQREEHMIREQALARCMAGRGITYYPAAWWLNQDSQPRGLGFDESIAFTAALYGEASATGYDWSLPWTERGCVGETEHELEEAAAAGTVLTADVPEPDPLAPTPRQAQFVFQQAIERCMEEAGFEYLMPWDLAPGARTYPDGPAQYRPERPSTLDAEQRAAWDAQLDGDALPGAAYRWQDAGCSGSATHATGRDDMH</sequence>
<keyword evidence="3" id="KW-1185">Reference proteome</keyword>
<proteinExistence type="predicted"/>
<evidence type="ECO:0000313" key="3">
    <source>
        <dbReference type="Proteomes" id="UP001501196"/>
    </source>
</evidence>
<dbReference type="RefSeq" id="WP_344371780.1">
    <property type="nucleotide sequence ID" value="NZ_BAAAPW010000002.1"/>
</dbReference>
<reference evidence="2 3" key="1">
    <citation type="journal article" date="2019" name="Int. J. Syst. Evol. Microbiol.">
        <title>The Global Catalogue of Microorganisms (GCM) 10K type strain sequencing project: providing services to taxonomists for standard genome sequencing and annotation.</title>
        <authorList>
            <consortium name="The Broad Institute Genomics Platform"/>
            <consortium name="The Broad Institute Genome Sequencing Center for Infectious Disease"/>
            <person name="Wu L."/>
            <person name="Ma J."/>
        </authorList>
    </citation>
    <scope>NUCLEOTIDE SEQUENCE [LARGE SCALE GENOMIC DNA]</scope>
    <source>
        <strain evidence="2 3">JCM 15672</strain>
    </source>
</reference>
<comment type="caution">
    <text evidence="2">The sequence shown here is derived from an EMBL/GenBank/DDBJ whole genome shotgun (WGS) entry which is preliminary data.</text>
</comment>
<dbReference type="Proteomes" id="UP001501196">
    <property type="component" value="Unassembled WGS sequence"/>
</dbReference>
<organism evidence="2 3">
    <name type="scientific">Agromyces tropicus</name>
    <dbReference type="NCBI Taxonomy" id="555371"/>
    <lineage>
        <taxon>Bacteria</taxon>
        <taxon>Bacillati</taxon>
        <taxon>Actinomycetota</taxon>
        <taxon>Actinomycetes</taxon>
        <taxon>Micrococcales</taxon>
        <taxon>Microbacteriaceae</taxon>
        <taxon>Agromyces</taxon>
    </lineage>
</organism>
<protein>
    <submittedName>
        <fullName evidence="2">Uncharacterized protein</fullName>
    </submittedName>
</protein>
<dbReference type="EMBL" id="BAAAPW010000002">
    <property type="protein sequence ID" value="GAA2033592.1"/>
    <property type="molecule type" value="Genomic_DNA"/>
</dbReference>
<evidence type="ECO:0000313" key="2">
    <source>
        <dbReference type="EMBL" id="GAA2033592.1"/>
    </source>
</evidence>
<feature type="region of interest" description="Disordered" evidence="1">
    <location>
        <begin position="60"/>
        <end position="89"/>
    </location>
</feature>
<evidence type="ECO:0000256" key="1">
    <source>
        <dbReference type="SAM" id="MobiDB-lite"/>
    </source>
</evidence>
<accession>A0ABN2UB01</accession>
<gene>
    <name evidence="2" type="ORF">GCM10009819_17100</name>
</gene>
<name>A0ABN2UB01_9MICO</name>